<evidence type="ECO:0000313" key="3">
    <source>
        <dbReference type="Proteomes" id="UP000220133"/>
    </source>
</evidence>
<dbReference type="PROSITE" id="PS50930">
    <property type="entry name" value="HTH_LYTTR"/>
    <property type="match status" value="1"/>
</dbReference>
<dbReference type="Proteomes" id="UP000220133">
    <property type="component" value="Chromosome"/>
</dbReference>
<organism evidence="2 3">
    <name type="scientific">Chitinophaga caeni</name>
    <dbReference type="NCBI Taxonomy" id="2029983"/>
    <lineage>
        <taxon>Bacteria</taxon>
        <taxon>Pseudomonadati</taxon>
        <taxon>Bacteroidota</taxon>
        <taxon>Chitinophagia</taxon>
        <taxon>Chitinophagales</taxon>
        <taxon>Chitinophagaceae</taxon>
        <taxon>Chitinophaga</taxon>
    </lineage>
</organism>
<keyword evidence="3" id="KW-1185">Reference proteome</keyword>
<dbReference type="Gene3D" id="2.40.50.1020">
    <property type="entry name" value="LytTr DNA-binding domain"/>
    <property type="match status" value="1"/>
</dbReference>
<dbReference type="PANTHER" id="PTHR37299:SF1">
    <property type="entry name" value="STAGE 0 SPORULATION PROTEIN A HOMOLOG"/>
    <property type="match status" value="1"/>
</dbReference>
<dbReference type="GO" id="GO:0000156">
    <property type="term" value="F:phosphorelay response regulator activity"/>
    <property type="evidence" value="ECO:0007669"/>
    <property type="project" value="InterPro"/>
</dbReference>
<dbReference type="PANTHER" id="PTHR37299">
    <property type="entry name" value="TRANSCRIPTIONAL REGULATOR-RELATED"/>
    <property type="match status" value="1"/>
</dbReference>
<dbReference type="Pfam" id="PF04397">
    <property type="entry name" value="LytTR"/>
    <property type="match status" value="1"/>
</dbReference>
<dbReference type="KEGG" id="cbae:COR50_00305"/>
<evidence type="ECO:0000313" key="2">
    <source>
        <dbReference type="EMBL" id="ATL45723.1"/>
    </source>
</evidence>
<dbReference type="OrthoDB" id="675236at2"/>
<dbReference type="InterPro" id="IPR007492">
    <property type="entry name" value="LytTR_DNA-bd_dom"/>
</dbReference>
<proteinExistence type="predicted"/>
<gene>
    <name evidence="2" type="ORF">COR50_00305</name>
</gene>
<dbReference type="GO" id="GO:0003677">
    <property type="term" value="F:DNA binding"/>
    <property type="evidence" value="ECO:0007669"/>
    <property type="project" value="InterPro"/>
</dbReference>
<sequence>MVERAHVRTGATGTVPPTAHPDIVLITRHYYVVIENIAYFYRDGNNVFIRLITSEDYILNQSLDAIEPRLDKRYFSRVPRYMIANHDAINAYHPLKQGKLGLTLRPEYREPVYVSKPTARKFKQWFEV</sequence>
<dbReference type="InterPro" id="IPR046947">
    <property type="entry name" value="LytR-like"/>
</dbReference>
<name>A0A291QPA1_9BACT</name>
<accession>A0A291QPA1</accession>
<feature type="domain" description="HTH LytTR-type" evidence="1">
    <location>
        <begin position="30"/>
        <end position="128"/>
    </location>
</feature>
<dbReference type="SMART" id="SM00850">
    <property type="entry name" value="LytTR"/>
    <property type="match status" value="1"/>
</dbReference>
<reference evidence="2 3" key="1">
    <citation type="submission" date="2017-10" db="EMBL/GenBank/DDBJ databases">
        <title>Paenichitinophaga pekingensis gen. nov., sp. nov., isolated from activated sludge.</title>
        <authorList>
            <person name="Jin D."/>
            <person name="Kong X."/>
            <person name="Deng Y."/>
            <person name="Bai Z."/>
        </authorList>
    </citation>
    <scope>NUCLEOTIDE SEQUENCE [LARGE SCALE GENOMIC DNA]</scope>
    <source>
        <strain evidence="2 3">13</strain>
    </source>
</reference>
<dbReference type="AlphaFoldDB" id="A0A291QPA1"/>
<protein>
    <recommendedName>
        <fullName evidence="1">HTH LytTR-type domain-containing protein</fullName>
    </recommendedName>
</protein>
<dbReference type="EMBL" id="CP023777">
    <property type="protein sequence ID" value="ATL45723.1"/>
    <property type="molecule type" value="Genomic_DNA"/>
</dbReference>
<evidence type="ECO:0000259" key="1">
    <source>
        <dbReference type="PROSITE" id="PS50930"/>
    </source>
</evidence>